<evidence type="ECO:0000256" key="2">
    <source>
        <dbReference type="SAM" id="MobiDB-lite"/>
    </source>
</evidence>
<name>A0A5C5Z8X6_9BACT</name>
<dbReference type="InterPro" id="IPR013783">
    <property type="entry name" value="Ig-like_fold"/>
</dbReference>
<keyword evidence="5" id="KW-0326">Glycosidase</keyword>
<keyword evidence="5" id="KW-0378">Hydrolase</keyword>
<dbReference type="SUPFAM" id="SSF51445">
    <property type="entry name" value="(Trans)glycosidases"/>
    <property type="match status" value="1"/>
</dbReference>
<feature type="chain" id="PRO_5022942580" evidence="3">
    <location>
        <begin position="24"/>
        <end position="917"/>
    </location>
</feature>
<dbReference type="GO" id="GO:0051060">
    <property type="term" value="F:pullulanase activity"/>
    <property type="evidence" value="ECO:0007669"/>
    <property type="project" value="UniProtKB-EC"/>
</dbReference>
<dbReference type="Proteomes" id="UP000315010">
    <property type="component" value="Unassembled WGS sequence"/>
</dbReference>
<dbReference type="EC" id="3.2.1.41" evidence="5"/>
<dbReference type="SMART" id="SM00642">
    <property type="entry name" value="Aamy"/>
    <property type="match status" value="1"/>
</dbReference>
<accession>A0A5C5Z8X6</accession>
<feature type="signal peptide" evidence="3">
    <location>
        <begin position="1"/>
        <end position="23"/>
    </location>
</feature>
<comment type="caution">
    <text evidence="5">The sequence shown here is derived from an EMBL/GenBank/DDBJ whole genome shotgun (WGS) entry which is preliminary data.</text>
</comment>
<reference evidence="5 6" key="1">
    <citation type="submission" date="2019-02" db="EMBL/GenBank/DDBJ databases">
        <title>Deep-cultivation of Planctomycetes and their phenomic and genomic characterization uncovers novel biology.</title>
        <authorList>
            <person name="Wiegand S."/>
            <person name="Jogler M."/>
            <person name="Boedeker C."/>
            <person name="Pinto D."/>
            <person name="Vollmers J."/>
            <person name="Rivas-Marin E."/>
            <person name="Kohn T."/>
            <person name="Peeters S.H."/>
            <person name="Heuer A."/>
            <person name="Rast P."/>
            <person name="Oberbeckmann S."/>
            <person name="Bunk B."/>
            <person name="Jeske O."/>
            <person name="Meyerdierks A."/>
            <person name="Storesund J.E."/>
            <person name="Kallscheuer N."/>
            <person name="Luecker S."/>
            <person name="Lage O.M."/>
            <person name="Pohl T."/>
            <person name="Merkel B.J."/>
            <person name="Hornburger P."/>
            <person name="Mueller R.-W."/>
            <person name="Bruemmer F."/>
            <person name="Labrenz M."/>
            <person name="Spormann A.M."/>
            <person name="Op Den Camp H."/>
            <person name="Overmann J."/>
            <person name="Amann R."/>
            <person name="Jetten M.S.M."/>
            <person name="Mascher T."/>
            <person name="Medema M.H."/>
            <person name="Devos D.P."/>
            <person name="Kaster A.-K."/>
            <person name="Ovreas L."/>
            <person name="Rohde M."/>
            <person name="Galperin M.Y."/>
            <person name="Jogler C."/>
        </authorList>
    </citation>
    <scope>NUCLEOTIDE SEQUENCE [LARGE SCALE GENOMIC DNA]</scope>
    <source>
        <strain evidence="5 6">CA13</strain>
    </source>
</reference>
<dbReference type="SUPFAM" id="SSF81296">
    <property type="entry name" value="E set domains"/>
    <property type="match status" value="1"/>
</dbReference>
<dbReference type="Pfam" id="PF02922">
    <property type="entry name" value="CBM_48"/>
    <property type="match status" value="1"/>
</dbReference>
<dbReference type="EMBL" id="SJPJ01000001">
    <property type="protein sequence ID" value="TWT82993.1"/>
    <property type="molecule type" value="Genomic_DNA"/>
</dbReference>
<evidence type="ECO:0000313" key="5">
    <source>
        <dbReference type="EMBL" id="TWT82993.1"/>
    </source>
</evidence>
<comment type="similarity">
    <text evidence="1">Belongs to the glycosyl hydrolase 13 family.</text>
</comment>
<protein>
    <submittedName>
        <fullName evidence="5">Pullulanase</fullName>
        <ecNumber evidence="5">3.2.1.41</ecNumber>
    </submittedName>
</protein>
<dbReference type="InterPro" id="IPR017853">
    <property type="entry name" value="GH"/>
</dbReference>
<keyword evidence="3" id="KW-0732">Signal</keyword>
<dbReference type="Gene3D" id="3.20.20.80">
    <property type="entry name" value="Glycosidases"/>
    <property type="match status" value="1"/>
</dbReference>
<dbReference type="InterPro" id="IPR004193">
    <property type="entry name" value="Glyco_hydro_13_N"/>
</dbReference>
<dbReference type="OrthoDB" id="226102at2"/>
<organism evidence="5 6">
    <name type="scientific">Novipirellula herctigrandis</name>
    <dbReference type="NCBI Taxonomy" id="2527986"/>
    <lineage>
        <taxon>Bacteria</taxon>
        <taxon>Pseudomonadati</taxon>
        <taxon>Planctomycetota</taxon>
        <taxon>Planctomycetia</taxon>
        <taxon>Pirellulales</taxon>
        <taxon>Pirellulaceae</taxon>
        <taxon>Novipirellula</taxon>
    </lineage>
</organism>
<feature type="domain" description="Glycosyl hydrolase family 13 catalytic" evidence="4">
    <location>
        <begin position="372"/>
        <end position="809"/>
    </location>
</feature>
<evidence type="ECO:0000313" key="6">
    <source>
        <dbReference type="Proteomes" id="UP000315010"/>
    </source>
</evidence>
<evidence type="ECO:0000256" key="1">
    <source>
        <dbReference type="ARBA" id="ARBA00008061"/>
    </source>
</evidence>
<keyword evidence="6" id="KW-1185">Reference proteome</keyword>
<dbReference type="Pfam" id="PF00128">
    <property type="entry name" value="Alpha-amylase"/>
    <property type="match status" value="1"/>
</dbReference>
<dbReference type="Gene3D" id="2.60.40.10">
    <property type="entry name" value="Immunoglobulins"/>
    <property type="match status" value="1"/>
</dbReference>
<dbReference type="AlphaFoldDB" id="A0A5C5Z8X6"/>
<dbReference type="PANTHER" id="PTHR43002">
    <property type="entry name" value="GLYCOGEN DEBRANCHING ENZYME"/>
    <property type="match status" value="1"/>
</dbReference>
<sequence length="917" mass="103901" precursor="true">MMLCRLICLCFVLMLSHVTVTNGQERLPQQPPIDPMDLTLQQKHNGFVYANGTTMFVFDSSLYGIEPSRVVVTGEFRGWSQDMTDPQWHLTRSEQYPVLWTLSISNPNSRTIAPSSPFKFRIDDGRWIEPYHKAENRHAGNLIHRPGEKSVRLRAEMNRDGSIAVRFEGFESYHPIKPSELSLVDAGGARISIAELDRSSDNSIRLQAAERIDHRRVYYLDYPSKGLRSLCRRDGWFREIESQKPLGAQVANDGSQTTFGLFAPRADAVRLYLYDRVGDRLAKKTIQMNGDDDGVWEATVTGDLHGVYYDFTVHGPDDPGNHFYETHAVHVSDPYARVSVDSFGKCRVWKATKPATPLRNGRPAMEDVIAYEVHVEDFTNQLPVDENLKGTLTAMTLPGLTNLLGQSIGFDYLCELGINVVHLMPVQEYLHYPDETWKTAFAEDPYMIAAGVSESNYQWGYRTTHAFAIETRYREKGTTHGAQRDQFRDLVQAFHDRGIAVIVDLVPNHTGENMDGRHYLFNFNAIDMPYYYRTDETLSHIGPFGNEVKTEDRPMVARWLIDQCQHLINEFGIDGFRIDLAGQIDKQTLTRLRNELPDDVILYGEPWIAPSDPDVALNPEWSWYKKDAPITFFQDNARNAMKGPTADPTNKATDRGYAGGNGSERENVQLALTNGFDDEVHPNRGINYLDIHDNWALADRFALTDWDGRRGVDERRFKLAAGLLMTSLGPVVLHGGTEMMRSKGSAPPGKLLKHLPDGPLVYHGKKDTYNLRAANEFVWANVGRIERDDTVTNDFASMIEYWKGLIALRNSDAGRVLRIGHVPPLDYYRWILPQNPHQLGYVINDRIMVLMNTSDTDCIFEDVNAGSVHWRLVADQTRVDIANGIDTDDAMLKGKATHDIAVPHASMKIFLTNETNF</sequence>
<proteinExistence type="inferred from homology"/>
<evidence type="ECO:0000259" key="4">
    <source>
        <dbReference type="SMART" id="SM00642"/>
    </source>
</evidence>
<dbReference type="GO" id="GO:0005975">
    <property type="term" value="P:carbohydrate metabolic process"/>
    <property type="evidence" value="ECO:0007669"/>
    <property type="project" value="InterPro"/>
</dbReference>
<dbReference type="InterPro" id="IPR014756">
    <property type="entry name" value="Ig_E-set"/>
</dbReference>
<feature type="region of interest" description="Disordered" evidence="2">
    <location>
        <begin position="639"/>
        <end position="663"/>
    </location>
</feature>
<dbReference type="CDD" id="cd02860">
    <property type="entry name" value="E_set_Pullulanase"/>
    <property type="match status" value="1"/>
</dbReference>
<evidence type="ECO:0000256" key="3">
    <source>
        <dbReference type="SAM" id="SignalP"/>
    </source>
</evidence>
<dbReference type="InterPro" id="IPR006047">
    <property type="entry name" value="GH13_cat_dom"/>
</dbReference>
<gene>
    <name evidence="5" type="primary">pulA</name>
    <name evidence="5" type="ORF">CA13_44560</name>
</gene>